<protein>
    <recommendedName>
        <fullName evidence="2">Beta-lactamase-related domain-containing protein</fullName>
    </recommendedName>
</protein>
<dbReference type="Gene3D" id="3.40.710.10">
    <property type="entry name" value="DD-peptidase/beta-lactamase superfamily"/>
    <property type="match status" value="1"/>
</dbReference>
<dbReference type="SUPFAM" id="SSF56601">
    <property type="entry name" value="beta-lactamase/transpeptidase-like"/>
    <property type="match status" value="1"/>
</dbReference>
<sequence length="291" mass="33794">RGLLPSHSMGKSLVSYVTGYAICDGYVDNVDVKLDDWPVLKGTLYEGQKLIDLLNMKAGDQKIIGEKYYNSDNRIKDGKLWKDNVNVLPLLQFMKSDILQNTKKGASIYNYNALATNIIMNYTIFKAGDDYQKLLNKVFKEDAKIKNSVYFHKTLRSPPSNQDKGEYGRYSFYADRYDYLRIAKAVMDHWNNDTCVGKYLKTVYERRINKNKKNYDGDRSGQFDVAMYTKKYGGQFHFDIIGLSKRKILGMSGFGGQNIIIDFEKKRIIVVNSRDRHYNWKKIVLKKLKQK</sequence>
<evidence type="ECO:0000313" key="1">
    <source>
        <dbReference type="EMBL" id="SVD08341.1"/>
    </source>
</evidence>
<gene>
    <name evidence="1" type="ORF">METZ01_LOCUS361195</name>
</gene>
<proteinExistence type="predicted"/>
<reference evidence="1" key="1">
    <citation type="submission" date="2018-05" db="EMBL/GenBank/DDBJ databases">
        <authorList>
            <person name="Lanie J.A."/>
            <person name="Ng W.-L."/>
            <person name="Kazmierczak K.M."/>
            <person name="Andrzejewski T.M."/>
            <person name="Davidsen T.M."/>
            <person name="Wayne K.J."/>
            <person name="Tettelin H."/>
            <person name="Glass J.I."/>
            <person name="Rusch D."/>
            <person name="Podicherti R."/>
            <person name="Tsui H.-C.T."/>
            <person name="Winkler M.E."/>
        </authorList>
    </citation>
    <scope>NUCLEOTIDE SEQUENCE</scope>
</reference>
<dbReference type="AlphaFoldDB" id="A0A382SHG8"/>
<feature type="non-terminal residue" evidence="1">
    <location>
        <position position="1"/>
    </location>
</feature>
<name>A0A382SHG8_9ZZZZ</name>
<organism evidence="1">
    <name type="scientific">marine metagenome</name>
    <dbReference type="NCBI Taxonomy" id="408172"/>
    <lineage>
        <taxon>unclassified sequences</taxon>
        <taxon>metagenomes</taxon>
        <taxon>ecological metagenomes</taxon>
    </lineage>
</organism>
<evidence type="ECO:0008006" key="2">
    <source>
        <dbReference type="Google" id="ProtNLM"/>
    </source>
</evidence>
<accession>A0A382SHG8</accession>
<dbReference type="InterPro" id="IPR012338">
    <property type="entry name" value="Beta-lactam/transpept-like"/>
</dbReference>
<dbReference type="EMBL" id="UINC01128534">
    <property type="protein sequence ID" value="SVD08341.1"/>
    <property type="molecule type" value="Genomic_DNA"/>
</dbReference>